<evidence type="ECO:0000259" key="1">
    <source>
        <dbReference type="Pfam" id="PF00534"/>
    </source>
</evidence>
<sequence>PVDRPRIGEGFSALDAAVVWGRQPTPLATQERWAAEMGPRTTELPAWLADRAPDFDVVIFFTYLYYTTIFGLPAVAGRAPILFQPTAHVEPHLTVPLFDKIFRLPDGYGFLTVEEANLVTGRFGHRAVEEVIGVGSDLDLEGDGARFRERHGLGDAPFLLYIGRVDPGKGSLEVYDYFVTYKERNPSDLKFVIVGDPVMDLPDHPDIVGAGFVPEQEKLDAIAACTVFLQPSYFESFSMALTEAWSLRCPALVQGRCRVLAGQAERSGGAIVYDGFPEFEAAVDLLLSDAELLERLGANGRAYIEDRYRWDDLMVRYEDLLARVVDAFEVRGLRGSLGR</sequence>
<protein>
    <recommendedName>
        <fullName evidence="1">Glycosyl transferase family 1 domain-containing protein</fullName>
    </recommendedName>
</protein>
<dbReference type="AlphaFoldDB" id="A0A382G5V9"/>
<dbReference type="Gene3D" id="3.40.50.2000">
    <property type="entry name" value="Glycogen Phosphorylase B"/>
    <property type="match status" value="2"/>
</dbReference>
<organism evidence="2">
    <name type="scientific">marine metagenome</name>
    <dbReference type="NCBI Taxonomy" id="408172"/>
    <lineage>
        <taxon>unclassified sequences</taxon>
        <taxon>metagenomes</taxon>
        <taxon>ecological metagenomes</taxon>
    </lineage>
</organism>
<name>A0A382G5V9_9ZZZZ</name>
<dbReference type="PANTHER" id="PTHR12526:SF638">
    <property type="entry name" value="SPORE COAT PROTEIN SA"/>
    <property type="match status" value="1"/>
</dbReference>
<gene>
    <name evidence="2" type="ORF">METZ01_LOCUS222817</name>
</gene>
<dbReference type="CDD" id="cd03801">
    <property type="entry name" value="GT4_PimA-like"/>
    <property type="match status" value="1"/>
</dbReference>
<proteinExistence type="predicted"/>
<dbReference type="EMBL" id="UINC01053446">
    <property type="protein sequence ID" value="SVB69963.1"/>
    <property type="molecule type" value="Genomic_DNA"/>
</dbReference>
<dbReference type="SUPFAM" id="SSF53756">
    <property type="entry name" value="UDP-Glycosyltransferase/glycogen phosphorylase"/>
    <property type="match status" value="1"/>
</dbReference>
<accession>A0A382G5V9</accession>
<dbReference type="PANTHER" id="PTHR12526">
    <property type="entry name" value="GLYCOSYLTRANSFERASE"/>
    <property type="match status" value="1"/>
</dbReference>
<evidence type="ECO:0000313" key="2">
    <source>
        <dbReference type="EMBL" id="SVB69963.1"/>
    </source>
</evidence>
<feature type="non-terminal residue" evidence="2">
    <location>
        <position position="1"/>
    </location>
</feature>
<dbReference type="GO" id="GO:0016757">
    <property type="term" value="F:glycosyltransferase activity"/>
    <property type="evidence" value="ECO:0007669"/>
    <property type="project" value="InterPro"/>
</dbReference>
<dbReference type="InterPro" id="IPR001296">
    <property type="entry name" value="Glyco_trans_1"/>
</dbReference>
<reference evidence="2" key="1">
    <citation type="submission" date="2018-05" db="EMBL/GenBank/DDBJ databases">
        <authorList>
            <person name="Lanie J.A."/>
            <person name="Ng W.-L."/>
            <person name="Kazmierczak K.M."/>
            <person name="Andrzejewski T.M."/>
            <person name="Davidsen T.M."/>
            <person name="Wayne K.J."/>
            <person name="Tettelin H."/>
            <person name="Glass J.I."/>
            <person name="Rusch D."/>
            <person name="Podicherti R."/>
            <person name="Tsui H.-C.T."/>
            <person name="Winkler M.E."/>
        </authorList>
    </citation>
    <scope>NUCLEOTIDE SEQUENCE</scope>
</reference>
<feature type="domain" description="Glycosyl transferase family 1" evidence="1">
    <location>
        <begin position="148"/>
        <end position="301"/>
    </location>
</feature>
<dbReference type="Pfam" id="PF00534">
    <property type="entry name" value="Glycos_transf_1"/>
    <property type="match status" value="1"/>
</dbReference>